<protein>
    <recommendedName>
        <fullName evidence="3">XRE family transcriptional regulator</fullName>
    </recommendedName>
</protein>
<gene>
    <name evidence="1" type="ORF">QO012_003929</name>
</gene>
<evidence type="ECO:0000313" key="2">
    <source>
        <dbReference type="Proteomes" id="UP001231124"/>
    </source>
</evidence>
<keyword evidence="2" id="KW-1185">Reference proteome</keyword>
<proteinExistence type="predicted"/>
<evidence type="ECO:0000313" key="1">
    <source>
        <dbReference type="EMBL" id="MDQ0449412.1"/>
    </source>
</evidence>
<organism evidence="1 2">
    <name type="scientific">Methylobacterium aerolatum</name>
    <dbReference type="NCBI Taxonomy" id="418708"/>
    <lineage>
        <taxon>Bacteria</taxon>
        <taxon>Pseudomonadati</taxon>
        <taxon>Pseudomonadota</taxon>
        <taxon>Alphaproteobacteria</taxon>
        <taxon>Hyphomicrobiales</taxon>
        <taxon>Methylobacteriaceae</taxon>
        <taxon>Methylobacterium</taxon>
    </lineage>
</organism>
<dbReference type="EMBL" id="JAUSVP010000014">
    <property type="protein sequence ID" value="MDQ0449412.1"/>
    <property type="molecule type" value="Genomic_DNA"/>
</dbReference>
<evidence type="ECO:0008006" key="3">
    <source>
        <dbReference type="Google" id="ProtNLM"/>
    </source>
</evidence>
<comment type="caution">
    <text evidence="1">The sequence shown here is derived from an EMBL/GenBank/DDBJ whole genome shotgun (WGS) entry which is preliminary data.</text>
</comment>
<reference evidence="1 2" key="1">
    <citation type="submission" date="2023-07" db="EMBL/GenBank/DDBJ databases">
        <title>Genomic Encyclopedia of Type Strains, Phase IV (KMG-IV): sequencing the most valuable type-strain genomes for metagenomic binning, comparative biology and taxonomic classification.</title>
        <authorList>
            <person name="Goeker M."/>
        </authorList>
    </citation>
    <scope>NUCLEOTIDE SEQUENCE [LARGE SCALE GENOMIC DNA]</scope>
    <source>
        <strain evidence="1 2">DSM 19013</strain>
    </source>
</reference>
<sequence length="88" mass="9413">MAEAANVVTTPDETSSHGRARLLTQIATALDLPVEALIDRPASREPSRASQEECASLLAAFCRIEDEAARSQCLAVVEGFARRGSAER</sequence>
<accession>A0ABU0I5P8</accession>
<dbReference type="Proteomes" id="UP001231124">
    <property type="component" value="Unassembled WGS sequence"/>
</dbReference>
<dbReference type="RefSeq" id="WP_238208025.1">
    <property type="nucleotide sequence ID" value="NZ_BPQE01000042.1"/>
</dbReference>
<name>A0ABU0I5P8_9HYPH</name>